<dbReference type="Proteomes" id="UP000194841">
    <property type="component" value="Unassembled WGS sequence"/>
</dbReference>
<dbReference type="Gene3D" id="3.40.190.10">
    <property type="entry name" value="Periplasmic binding protein-like II"/>
    <property type="match status" value="2"/>
</dbReference>
<keyword evidence="7" id="KW-1185">Reference proteome</keyword>
<dbReference type="SUPFAM" id="SSF46785">
    <property type="entry name" value="Winged helix' DNA-binding domain"/>
    <property type="match status" value="1"/>
</dbReference>
<gene>
    <name evidence="6" type="ORF">B1199_09290</name>
</gene>
<sequence>MDLEALRSLLAFVETGSFTRAALQVHRSQSAVSMQMKKLEADVGQRLFVKQGRDLTLTQAGLALARQAHALVQLHDRTLKELKSNQHNTVLRLGCPDDYAQTILPKLVGLLREHINPLDLQISCASSTVIRHQLDCGQLDAAILTRAPDSEEGHFLHCSQGAWFAHPHFKIDSKQPLPIAVFQRDCKFHQTSIEGLIKLNQPFEVIAHCGSAVALNGLVAQGLAIGAMAQISNMQQLVAISAPYLPILPAITIVLATNQFSHNPMTPQLAQQLSAAFQHTE</sequence>
<protein>
    <submittedName>
        <fullName evidence="6">LysR family transcriptional regulator</fullName>
    </submittedName>
</protein>
<accession>A0A244CSB1</accession>
<dbReference type="GO" id="GO:0003677">
    <property type="term" value="F:DNA binding"/>
    <property type="evidence" value="ECO:0007669"/>
    <property type="project" value="UniProtKB-KW"/>
</dbReference>
<evidence type="ECO:0000256" key="4">
    <source>
        <dbReference type="ARBA" id="ARBA00023163"/>
    </source>
</evidence>
<dbReference type="GO" id="GO:0003700">
    <property type="term" value="F:DNA-binding transcription factor activity"/>
    <property type="evidence" value="ECO:0007669"/>
    <property type="project" value="InterPro"/>
</dbReference>
<keyword evidence="2" id="KW-0805">Transcription regulation</keyword>
<evidence type="ECO:0000256" key="2">
    <source>
        <dbReference type="ARBA" id="ARBA00023015"/>
    </source>
</evidence>
<dbReference type="InterPro" id="IPR050176">
    <property type="entry name" value="LTTR"/>
</dbReference>
<dbReference type="PANTHER" id="PTHR30579">
    <property type="entry name" value="TRANSCRIPTIONAL REGULATOR"/>
    <property type="match status" value="1"/>
</dbReference>
<comment type="caution">
    <text evidence="6">The sequence shown here is derived from an EMBL/GenBank/DDBJ whole genome shotgun (WGS) entry which is preliminary data.</text>
</comment>
<dbReference type="Gene3D" id="1.10.10.10">
    <property type="entry name" value="Winged helix-like DNA-binding domain superfamily/Winged helix DNA-binding domain"/>
    <property type="match status" value="1"/>
</dbReference>
<keyword evidence="3" id="KW-0238">DNA-binding</keyword>
<name>A0A244CSB1_PSEDV</name>
<dbReference type="InterPro" id="IPR000847">
    <property type="entry name" value="LysR_HTH_N"/>
</dbReference>
<dbReference type="OrthoDB" id="5723059at2"/>
<dbReference type="PROSITE" id="PS50931">
    <property type="entry name" value="HTH_LYSR"/>
    <property type="match status" value="1"/>
</dbReference>
<dbReference type="InterPro" id="IPR036388">
    <property type="entry name" value="WH-like_DNA-bd_sf"/>
</dbReference>
<evidence type="ECO:0000313" key="6">
    <source>
        <dbReference type="EMBL" id="OUL58507.1"/>
    </source>
</evidence>
<evidence type="ECO:0000259" key="5">
    <source>
        <dbReference type="PROSITE" id="PS50931"/>
    </source>
</evidence>
<comment type="similarity">
    <text evidence="1">Belongs to the LysR transcriptional regulatory family.</text>
</comment>
<evidence type="ECO:0000256" key="1">
    <source>
        <dbReference type="ARBA" id="ARBA00009437"/>
    </source>
</evidence>
<dbReference type="PANTHER" id="PTHR30579:SF7">
    <property type="entry name" value="HTH-TYPE TRANSCRIPTIONAL REGULATOR LRHA-RELATED"/>
    <property type="match status" value="1"/>
</dbReference>
<keyword evidence="4" id="KW-0804">Transcription</keyword>
<organism evidence="6 7">
    <name type="scientific">Pseudoalteromonas ulvae</name>
    <dbReference type="NCBI Taxonomy" id="107327"/>
    <lineage>
        <taxon>Bacteria</taxon>
        <taxon>Pseudomonadati</taxon>
        <taxon>Pseudomonadota</taxon>
        <taxon>Gammaproteobacteria</taxon>
        <taxon>Alteromonadales</taxon>
        <taxon>Pseudoalteromonadaceae</taxon>
        <taxon>Pseudoalteromonas</taxon>
    </lineage>
</organism>
<dbReference type="PRINTS" id="PR00039">
    <property type="entry name" value="HTHLYSR"/>
</dbReference>
<dbReference type="InterPro" id="IPR036390">
    <property type="entry name" value="WH_DNA-bd_sf"/>
</dbReference>
<dbReference type="EMBL" id="MWPV01000002">
    <property type="protein sequence ID" value="OUL58507.1"/>
    <property type="molecule type" value="Genomic_DNA"/>
</dbReference>
<dbReference type="RefSeq" id="WP_086743810.1">
    <property type="nucleotide sequence ID" value="NZ_MWPV01000002.1"/>
</dbReference>
<feature type="domain" description="HTH lysR-type" evidence="5">
    <location>
        <begin position="1"/>
        <end position="58"/>
    </location>
</feature>
<reference evidence="6 7" key="1">
    <citation type="submission" date="2017-02" db="EMBL/GenBank/DDBJ databases">
        <title>Pseudoalteromonas ulvae TC14 Genome.</title>
        <authorList>
            <person name="Molmeret M."/>
        </authorList>
    </citation>
    <scope>NUCLEOTIDE SEQUENCE [LARGE SCALE GENOMIC DNA]</scope>
    <source>
        <strain evidence="6">TC14</strain>
    </source>
</reference>
<evidence type="ECO:0000256" key="3">
    <source>
        <dbReference type="ARBA" id="ARBA00023125"/>
    </source>
</evidence>
<evidence type="ECO:0000313" key="7">
    <source>
        <dbReference type="Proteomes" id="UP000194841"/>
    </source>
</evidence>
<dbReference type="AlphaFoldDB" id="A0A244CSB1"/>
<dbReference type="InterPro" id="IPR005119">
    <property type="entry name" value="LysR_subst-bd"/>
</dbReference>
<proteinExistence type="inferred from homology"/>
<dbReference type="Pfam" id="PF00126">
    <property type="entry name" value="HTH_1"/>
    <property type="match status" value="1"/>
</dbReference>
<dbReference type="SUPFAM" id="SSF53850">
    <property type="entry name" value="Periplasmic binding protein-like II"/>
    <property type="match status" value="1"/>
</dbReference>
<dbReference type="Pfam" id="PF03466">
    <property type="entry name" value="LysR_substrate"/>
    <property type="match status" value="1"/>
</dbReference>